<comment type="caution">
    <text evidence="1">The sequence shown here is derived from an EMBL/GenBank/DDBJ whole genome shotgun (WGS) entry which is preliminary data.</text>
</comment>
<accession>A0AAN6IXX2</accession>
<dbReference type="Proteomes" id="UP001161757">
    <property type="component" value="Unassembled WGS sequence"/>
</dbReference>
<proteinExistence type="predicted"/>
<organism evidence="1 2">
    <name type="scientific">Exophiala dermatitidis</name>
    <name type="common">Black yeast-like fungus</name>
    <name type="synonym">Wangiella dermatitidis</name>
    <dbReference type="NCBI Taxonomy" id="5970"/>
    <lineage>
        <taxon>Eukaryota</taxon>
        <taxon>Fungi</taxon>
        <taxon>Dikarya</taxon>
        <taxon>Ascomycota</taxon>
        <taxon>Pezizomycotina</taxon>
        <taxon>Eurotiomycetes</taxon>
        <taxon>Chaetothyriomycetidae</taxon>
        <taxon>Chaetothyriales</taxon>
        <taxon>Herpotrichiellaceae</taxon>
        <taxon>Exophiala</taxon>
    </lineage>
</organism>
<evidence type="ECO:0000313" key="2">
    <source>
        <dbReference type="Proteomes" id="UP001161757"/>
    </source>
</evidence>
<protein>
    <submittedName>
        <fullName evidence="1">Uncharacterized protein</fullName>
    </submittedName>
</protein>
<dbReference type="EMBL" id="JAJGCB010000009">
    <property type="protein sequence ID" value="KAJ8991096.1"/>
    <property type="molecule type" value="Genomic_DNA"/>
</dbReference>
<reference evidence="1" key="1">
    <citation type="submission" date="2023-01" db="EMBL/GenBank/DDBJ databases">
        <title>Exophiala dermititidis isolated from Cystic Fibrosis Patient.</title>
        <authorList>
            <person name="Kurbessoian T."/>
            <person name="Crocker A."/>
            <person name="Murante D."/>
            <person name="Hogan D.A."/>
            <person name="Stajich J.E."/>
        </authorList>
    </citation>
    <scope>NUCLEOTIDE SEQUENCE</scope>
    <source>
        <strain evidence="1">Ex8</strain>
    </source>
</reference>
<gene>
    <name evidence="1" type="ORF">HRR80_005151</name>
</gene>
<evidence type="ECO:0000313" key="1">
    <source>
        <dbReference type="EMBL" id="KAJ8991096.1"/>
    </source>
</evidence>
<name>A0AAN6IXX2_EXODE</name>
<dbReference type="AlphaFoldDB" id="A0AAN6IXX2"/>
<sequence>MGARAVRMEQSVLRQGGSTWADLETRRLMFHICKMAYALADVGILDPPGLYGQCTRYYIFRLCFRSSNARKQPTFLFQTPQGRCSASQDHCSSSAALLLKFPGCPLLQEYTAQLTATSSLF</sequence>